<accession>A0A8J2SBI0</accession>
<dbReference type="Proteomes" id="UP000789595">
    <property type="component" value="Unassembled WGS sequence"/>
</dbReference>
<name>A0A8J2SBI0_9STRA</name>
<comment type="caution">
    <text evidence="1">The sequence shown here is derived from an EMBL/GenBank/DDBJ whole genome shotgun (WGS) entry which is preliminary data.</text>
</comment>
<evidence type="ECO:0000313" key="2">
    <source>
        <dbReference type="Proteomes" id="UP000789595"/>
    </source>
</evidence>
<dbReference type="EMBL" id="CAKKNE010000002">
    <property type="protein sequence ID" value="CAH0369683.1"/>
    <property type="molecule type" value="Genomic_DNA"/>
</dbReference>
<organism evidence="1 2">
    <name type="scientific">Pelagomonas calceolata</name>
    <dbReference type="NCBI Taxonomy" id="35677"/>
    <lineage>
        <taxon>Eukaryota</taxon>
        <taxon>Sar</taxon>
        <taxon>Stramenopiles</taxon>
        <taxon>Ochrophyta</taxon>
        <taxon>Pelagophyceae</taxon>
        <taxon>Pelagomonadales</taxon>
        <taxon>Pelagomonadaceae</taxon>
        <taxon>Pelagomonas</taxon>
    </lineage>
</organism>
<gene>
    <name evidence="1" type="ORF">PECAL_2P28150</name>
</gene>
<reference evidence="1" key="1">
    <citation type="submission" date="2021-11" db="EMBL/GenBank/DDBJ databases">
        <authorList>
            <consortium name="Genoscope - CEA"/>
            <person name="William W."/>
        </authorList>
    </citation>
    <scope>NUCLEOTIDE SEQUENCE</scope>
</reference>
<keyword evidence="2" id="KW-1185">Reference proteome</keyword>
<sequence>MSFVRSDARRKELNAKFGANAWAPPSPATARRTLRTAQPFLTGCRVCGAEDAEYFFRDRRFCRAHCPWKALIASSSEPPPPAAPVIMHAPKRRRIVPTADELLPPSPTSVVSAAITPAITPSGSDAKMSDLDEEVSAVSISPPPSPTLARGKRLATAAPGFPPGFDARAVRLVG</sequence>
<dbReference type="AlphaFoldDB" id="A0A8J2SBI0"/>
<proteinExistence type="predicted"/>
<protein>
    <submittedName>
        <fullName evidence="1">Uncharacterized protein</fullName>
    </submittedName>
</protein>
<evidence type="ECO:0000313" key="1">
    <source>
        <dbReference type="EMBL" id="CAH0369683.1"/>
    </source>
</evidence>